<dbReference type="InterPro" id="IPR011128">
    <property type="entry name" value="G3P_DH_NAD-dep_N"/>
</dbReference>
<proteinExistence type="inferred from homology"/>
<organism evidence="5">
    <name type="scientific">hydrothermal vent metagenome</name>
    <dbReference type="NCBI Taxonomy" id="652676"/>
    <lineage>
        <taxon>unclassified sequences</taxon>
        <taxon>metagenomes</taxon>
        <taxon>ecological metagenomes</taxon>
    </lineage>
</organism>
<dbReference type="InterPro" id="IPR013328">
    <property type="entry name" value="6PGD_dom2"/>
</dbReference>
<dbReference type="AlphaFoldDB" id="A0A3B0SXU7"/>
<evidence type="ECO:0000259" key="4">
    <source>
        <dbReference type="Pfam" id="PF07479"/>
    </source>
</evidence>
<dbReference type="InterPro" id="IPR036291">
    <property type="entry name" value="NAD(P)-bd_dom_sf"/>
</dbReference>
<dbReference type="InterPro" id="IPR006109">
    <property type="entry name" value="G3P_DH_NAD-dep_C"/>
</dbReference>
<dbReference type="EMBL" id="UOEM01000029">
    <property type="protein sequence ID" value="VAW11281.1"/>
    <property type="molecule type" value="Genomic_DNA"/>
</dbReference>
<dbReference type="PANTHER" id="PTHR11728">
    <property type="entry name" value="GLYCEROL-3-PHOSPHATE DEHYDROGENASE"/>
    <property type="match status" value="1"/>
</dbReference>
<dbReference type="GO" id="GO:0051287">
    <property type="term" value="F:NAD binding"/>
    <property type="evidence" value="ECO:0007669"/>
    <property type="project" value="InterPro"/>
</dbReference>
<dbReference type="GO" id="GO:0005829">
    <property type="term" value="C:cytosol"/>
    <property type="evidence" value="ECO:0007669"/>
    <property type="project" value="TreeGrafter"/>
</dbReference>
<accession>A0A3B0SXU7</accession>
<dbReference type="Pfam" id="PF01210">
    <property type="entry name" value="NAD_Gly3P_dh_N"/>
    <property type="match status" value="1"/>
</dbReference>
<dbReference type="EC" id="1.1.1.94" evidence="5"/>
<dbReference type="Gene3D" id="1.10.1040.10">
    <property type="entry name" value="N-(1-d-carboxylethyl)-l-norvaline Dehydrogenase, domain 2"/>
    <property type="match status" value="1"/>
</dbReference>
<dbReference type="InterPro" id="IPR006168">
    <property type="entry name" value="G3P_DH_NAD-dep"/>
</dbReference>
<dbReference type="SUPFAM" id="SSF51735">
    <property type="entry name" value="NAD(P)-binding Rossmann-fold domains"/>
    <property type="match status" value="1"/>
</dbReference>
<dbReference type="InterPro" id="IPR008927">
    <property type="entry name" value="6-PGluconate_DH-like_C_sf"/>
</dbReference>
<feature type="domain" description="Glycerol-3-phosphate dehydrogenase NAD-dependent N-terminal" evidence="3">
    <location>
        <begin position="3"/>
        <end position="167"/>
    </location>
</feature>
<keyword evidence="2 5" id="KW-0560">Oxidoreductase</keyword>
<reference evidence="5" key="1">
    <citation type="submission" date="2018-06" db="EMBL/GenBank/DDBJ databases">
        <authorList>
            <person name="Zhirakovskaya E."/>
        </authorList>
    </citation>
    <scope>NUCLEOTIDE SEQUENCE</scope>
</reference>
<sequence length="352" mass="36672">MTKIVILGSGVMGSAIAIPAARNACEIVLVGSPLDNELIDAMAGASRSHPGLGVPMPAAIELVKVADLSDTHFAGADVVLLGVSSPGLEWGLERICRHVQGRPTLMMVTKGLDLHDGRTTRTLPPLVDETLHRRLGAALPFVGVGGPCIAREVAEGQPTATVFGGTDPGIVDACRKMFQRPNYQVRTTGDLVGLEACAAIKNLMAIGIAASWSANPPRQGADPGRRNMNPAAGCFQQAFTEMAELCQWLGGEKETAYGLPGLGDLFVTVNAGRNSRLGLEIGAGLRVSQAMAGALAGETVEGVDTGHKLAVGLAHAFSCGDLDEATFPLTGALLTSIVDDVPFEIQTRSFWT</sequence>
<dbReference type="PRINTS" id="PR00077">
    <property type="entry name" value="GPDHDRGNASE"/>
</dbReference>
<dbReference type="Gene3D" id="3.40.50.720">
    <property type="entry name" value="NAD(P)-binding Rossmann-like Domain"/>
    <property type="match status" value="1"/>
</dbReference>
<dbReference type="GO" id="GO:0046168">
    <property type="term" value="P:glycerol-3-phosphate catabolic process"/>
    <property type="evidence" value="ECO:0007669"/>
    <property type="project" value="InterPro"/>
</dbReference>
<gene>
    <name evidence="5" type="ORF">MNBD_ALPHA09-932</name>
</gene>
<dbReference type="GO" id="GO:0005975">
    <property type="term" value="P:carbohydrate metabolic process"/>
    <property type="evidence" value="ECO:0007669"/>
    <property type="project" value="InterPro"/>
</dbReference>
<comment type="similarity">
    <text evidence="1">Belongs to the NAD-dependent glycerol-3-phosphate dehydrogenase family.</text>
</comment>
<protein>
    <submittedName>
        <fullName evidence="5">Glycerol-3-phosphate dehydrogenase [NAD(P)+]</fullName>
        <ecNumber evidence="5">1.1.1.94</ecNumber>
    </submittedName>
</protein>
<feature type="domain" description="Glycerol-3-phosphate dehydrogenase NAD-dependent C-terminal" evidence="4">
    <location>
        <begin position="190"/>
        <end position="309"/>
    </location>
</feature>
<evidence type="ECO:0000313" key="5">
    <source>
        <dbReference type="EMBL" id="VAW11281.1"/>
    </source>
</evidence>
<dbReference type="SUPFAM" id="SSF48179">
    <property type="entry name" value="6-phosphogluconate dehydrogenase C-terminal domain-like"/>
    <property type="match status" value="1"/>
</dbReference>
<dbReference type="PANTHER" id="PTHR11728:SF1">
    <property type="entry name" value="GLYCEROL-3-PHOSPHATE DEHYDROGENASE [NAD(+)] 2, CHLOROPLASTIC"/>
    <property type="match status" value="1"/>
</dbReference>
<dbReference type="PIRSF" id="PIRSF000114">
    <property type="entry name" value="Glycerol-3-P_dh"/>
    <property type="match status" value="1"/>
</dbReference>
<evidence type="ECO:0000256" key="2">
    <source>
        <dbReference type="ARBA" id="ARBA00023002"/>
    </source>
</evidence>
<evidence type="ECO:0000259" key="3">
    <source>
        <dbReference type="Pfam" id="PF01210"/>
    </source>
</evidence>
<name>A0A3B0SXU7_9ZZZZ</name>
<evidence type="ECO:0000256" key="1">
    <source>
        <dbReference type="ARBA" id="ARBA00011009"/>
    </source>
</evidence>
<dbReference type="GO" id="GO:0047952">
    <property type="term" value="F:glycerol-3-phosphate dehydrogenase [NAD(P)+] activity"/>
    <property type="evidence" value="ECO:0007669"/>
    <property type="project" value="UniProtKB-EC"/>
</dbReference>
<dbReference type="Pfam" id="PF07479">
    <property type="entry name" value="NAD_Gly3P_dh_C"/>
    <property type="match status" value="1"/>
</dbReference>